<dbReference type="InterPro" id="IPR003583">
    <property type="entry name" value="Hlx-hairpin-Hlx_DNA-bd_motif"/>
</dbReference>
<dbReference type="SUPFAM" id="SSF47781">
    <property type="entry name" value="RuvA domain 2-like"/>
    <property type="match status" value="1"/>
</dbReference>
<dbReference type="InterPro" id="IPR051675">
    <property type="entry name" value="Endo/Exo/Phosphatase_dom_1"/>
</dbReference>
<keyword evidence="1" id="KW-0732">Signal</keyword>
<feature type="domain" description="Helix-hairpin-helix DNA-binding motif class 1" evidence="2">
    <location>
        <begin position="64"/>
        <end position="83"/>
    </location>
</feature>
<dbReference type="GO" id="GO:0015628">
    <property type="term" value="P:protein secretion by the type II secretion system"/>
    <property type="evidence" value="ECO:0007669"/>
    <property type="project" value="TreeGrafter"/>
</dbReference>
<dbReference type="GO" id="GO:0006281">
    <property type="term" value="P:DNA repair"/>
    <property type="evidence" value="ECO:0007669"/>
    <property type="project" value="InterPro"/>
</dbReference>
<dbReference type="NCBIfam" id="TIGR00426">
    <property type="entry name" value="competence protein ComEA helix-hairpin-helix repeat region"/>
    <property type="match status" value="1"/>
</dbReference>
<protein>
    <submittedName>
        <fullName evidence="3">Competence protein</fullName>
    </submittedName>
</protein>
<dbReference type="PANTHER" id="PTHR21180">
    <property type="entry name" value="ENDONUCLEASE/EXONUCLEASE/PHOSPHATASE FAMILY DOMAIN-CONTAINING PROTEIN 1"/>
    <property type="match status" value="1"/>
</dbReference>
<dbReference type="AlphaFoldDB" id="I1YG54"/>
<accession>I1YG54</accession>
<dbReference type="Gene3D" id="1.10.150.280">
    <property type="entry name" value="AF1531-like domain"/>
    <property type="match status" value="1"/>
</dbReference>
<dbReference type="PATRIC" id="fig|754477.3.peg.718"/>
<dbReference type="eggNOG" id="COG1555">
    <property type="taxonomic scope" value="Bacteria"/>
</dbReference>
<dbReference type="HOGENOM" id="CLU_052011_4_0_6"/>
<keyword evidence="4" id="KW-1185">Reference proteome</keyword>
<organism evidence="3 4">
    <name type="scientific">Methylophaga frappieri (strain ATCC BAA-2434 / DSM 25690 / JAM7)</name>
    <dbReference type="NCBI Taxonomy" id="754477"/>
    <lineage>
        <taxon>Bacteria</taxon>
        <taxon>Pseudomonadati</taxon>
        <taxon>Pseudomonadota</taxon>
        <taxon>Gammaproteobacteria</taxon>
        <taxon>Thiotrichales</taxon>
        <taxon>Piscirickettsiaceae</taxon>
        <taxon>Methylophaga</taxon>
    </lineage>
</organism>
<dbReference type="Pfam" id="PF12836">
    <property type="entry name" value="HHH_3"/>
    <property type="match status" value="1"/>
</dbReference>
<dbReference type="Proteomes" id="UP000009145">
    <property type="component" value="Chromosome"/>
</dbReference>
<dbReference type="KEGG" id="mec:Q7C_726"/>
<evidence type="ECO:0000256" key="1">
    <source>
        <dbReference type="SAM" id="SignalP"/>
    </source>
</evidence>
<gene>
    <name evidence="3" type="ordered locus">Q7C_726</name>
</gene>
<feature type="domain" description="Helix-hairpin-helix DNA-binding motif class 1" evidence="2">
    <location>
        <begin position="34"/>
        <end position="53"/>
    </location>
</feature>
<feature type="chain" id="PRO_5003654608" evidence="1">
    <location>
        <begin position="23"/>
        <end position="88"/>
    </location>
</feature>
<reference evidence="3 4" key="1">
    <citation type="journal article" date="2012" name="J. Bacteriol.">
        <title>Complete genome sequences of Methylophaga sp. strain JAM1 and Methylophaga sp. strain JAM7.</title>
        <authorList>
            <person name="Villeneuve C."/>
            <person name="Martineau C."/>
            <person name="Mauffrey F."/>
            <person name="Villemur R."/>
        </authorList>
    </citation>
    <scope>NUCLEOTIDE SEQUENCE [LARGE SCALE GENOMIC DNA]</scope>
    <source>
        <strain evidence="3 4">JAM7</strain>
    </source>
</reference>
<evidence type="ECO:0000313" key="3">
    <source>
        <dbReference type="EMBL" id="AFJ01897.1"/>
    </source>
</evidence>
<sequence precursor="true">MLKQWIVALMLACSLAGGAVFAADKIDLNAASAEELQLIDGIGPATAAKIVAYREANGDFTNIDDLTNVKGIGEKKAASVMDQVTIGE</sequence>
<dbReference type="STRING" id="754477.Q7C_726"/>
<dbReference type="InterPro" id="IPR010994">
    <property type="entry name" value="RuvA_2-like"/>
</dbReference>
<dbReference type="InterPro" id="IPR004509">
    <property type="entry name" value="Competence_ComEA_HhH"/>
</dbReference>
<dbReference type="OrthoDB" id="7510573at2"/>
<dbReference type="EMBL" id="CP003380">
    <property type="protein sequence ID" value="AFJ01897.1"/>
    <property type="molecule type" value="Genomic_DNA"/>
</dbReference>
<evidence type="ECO:0000259" key="2">
    <source>
        <dbReference type="SMART" id="SM00278"/>
    </source>
</evidence>
<dbReference type="SMART" id="SM00278">
    <property type="entry name" value="HhH1"/>
    <property type="match status" value="2"/>
</dbReference>
<dbReference type="RefSeq" id="WP_014703318.1">
    <property type="nucleotide sequence ID" value="NC_017856.1"/>
</dbReference>
<dbReference type="PANTHER" id="PTHR21180:SF32">
    <property type="entry name" value="ENDONUCLEASE_EXONUCLEASE_PHOSPHATASE FAMILY DOMAIN-CONTAINING PROTEIN 1"/>
    <property type="match status" value="1"/>
</dbReference>
<evidence type="ECO:0000313" key="4">
    <source>
        <dbReference type="Proteomes" id="UP000009145"/>
    </source>
</evidence>
<dbReference type="GO" id="GO:0003677">
    <property type="term" value="F:DNA binding"/>
    <property type="evidence" value="ECO:0007669"/>
    <property type="project" value="InterPro"/>
</dbReference>
<feature type="signal peptide" evidence="1">
    <location>
        <begin position="1"/>
        <end position="22"/>
    </location>
</feature>
<proteinExistence type="predicted"/>
<name>I1YG54_METFJ</name>
<dbReference type="GO" id="GO:0015627">
    <property type="term" value="C:type II protein secretion system complex"/>
    <property type="evidence" value="ECO:0007669"/>
    <property type="project" value="TreeGrafter"/>
</dbReference>